<dbReference type="GO" id="GO:0031965">
    <property type="term" value="C:nuclear membrane"/>
    <property type="evidence" value="ECO:0007669"/>
    <property type="project" value="UniProtKB-SubCell"/>
</dbReference>
<dbReference type="GO" id="GO:0006915">
    <property type="term" value="P:apoptotic process"/>
    <property type="evidence" value="ECO:0007669"/>
    <property type="project" value="UniProtKB-KW"/>
</dbReference>
<proteinExistence type="inferred from homology"/>
<feature type="transmembrane region" description="Helical" evidence="14">
    <location>
        <begin position="71"/>
        <end position="93"/>
    </location>
</feature>
<comment type="function">
    <text evidence="9">Can induce apoptosis in a caspase-dependent manner and plays a role in p53/TP53-dependent apoptosis.</text>
</comment>
<dbReference type="EMBL" id="JAINUG010000074">
    <property type="protein sequence ID" value="KAJ8400896.1"/>
    <property type="molecule type" value="Genomic_DNA"/>
</dbReference>
<keyword evidence="4" id="KW-0053">Apoptosis</keyword>
<sequence length="196" mass="21091">MASTPHVIFVLCLAFISSILADECGGCGSYQYCCGTCDNKYCCSNSMKILTDDCFFSRSNGDNIITISSTVVGFVIFTILIISCCVCPCCCLYKMCRKPTPVVATTTTTVMHTAYTPQPNPGQAYQGAQYPGYQPVPVQPGFGGQPMPSAPYQGQPYSPPYQGQVSGPPPPYQEARQGYSPAQVPYSQAGIHRTDL</sequence>
<evidence type="ECO:0000256" key="12">
    <source>
        <dbReference type="ARBA" id="ARBA00041983"/>
    </source>
</evidence>
<accession>A0AAD7SG97</accession>
<dbReference type="InterPro" id="IPR026910">
    <property type="entry name" value="Shisa"/>
</dbReference>
<dbReference type="Pfam" id="PF13908">
    <property type="entry name" value="Shisa_N"/>
    <property type="match status" value="1"/>
</dbReference>
<keyword evidence="3 14" id="KW-0812">Transmembrane</keyword>
<organism evidence="17 18">
    <name type="scientific">Aldrovandia affinis</name>
    <dbReference type="NCBI Taxonomy" id="143900"/>
    <lineage>
        <taxon>Eukaryota</taxon>
        <taxon>Metazoa</taxon>
        <taxon>Chordata</taxon>
        <taxon>Craniata</taxon>
        <taxon>Vertebrata</taxon>
        <taxon>Euteleostomi</taxon>
        <taxon>Actinopterygii</taxon>
        <taxon>Neopterygii</taxon>
        <taxon>Teleostei</taxon>
        <taxon>Notacanthiformes</taxon>
        <taxon>Halosauridae</taxon>
        <taxon>Aldrovandia</taxon>
    </lineage>
</organism>
<keyword evidence="18" id="KW-1185">Reference proteome</keyword>
<evidence type="ECO:0000313" key="17">
    <source>
        <dbReference type="EMBL" id="KAJ8400896.1"/>
    </source>
</evidence>
<keyword evidence="7 14" id="KW-0472">Membrane</keyword>
<evidence type="ECO:0000256" key="5">
    <source>
        <dbReference type="ARBA" id="ARBA00022824"/>
    </source>
</evidence>
<comment type="subcellular location">
    <subcellularLocation>
        <location evidence="1">Endoplasmic reticulum membrane</location>
        <topology evidence="1">Single-pass type I membrane protein</topology>
    </subcellularLocation>
    <subcellularLocation>
        <location evidence="2">Nucleus membrane</location>
    </subcellularLocation>
</comment>
<feature type="signal peptide" evidence="15">
    <location>
        <begin position="1"/>
        <end position="21"/>
    </location>
</feature>
<feature type="compositionally biased region" description="Low complexity" evidence="13">
    <location>
        <begin position="150"/>
        <end position="164"/>
    </location>
</feature>
<evidence type="ECO:0000256" key="15">
    <source>
        <dbReference type="SAM" id="SignalP"/>
    </source>
</evidence>
<dbReference type="AlphaFoldDB" id="A0AAD7SG97"/>
<feature type="domain" description="Shisa N-terminal" evidence="16">
    <location>
        <begin position="26"/>
        <end position="50"/>
    </location>
</feature>
<evidence type="ECO:0000256" key="1">
    <source>
        <dbReference type="ARBA" id="ARBA00004115"/>
    </source>
</evidence>
<evidence type="ECO:0000256" key="11">
    <source>
        <dbReference type="ARBA" id="ARBA00040441"/>
    </source>
</evidence>
<dbReference type="Proteomes" id="UP001221898">
    <property type="component" value="Unassembled WGS sequence"/>
</dbReference>
<dbReference type="PANTHER" id="PTHR31395:SF14">
    <property type="entry name" value="PROTEIN SHISA-5"/>
    <property type="match status" value="1"/>
</dbReference>
<evidence type="ECO:0000259" key="16">
    <source>
        <dbReference type="Pfam" id="PF13908"/>
    </source>
</evidence>
<evidence type="ECO:0000256" key="3">
    <source>
        <dbReference type="ARBA" id="ARBA00022692"/>
    </source>
</evidence>
<dbReference type="PANTHER" id="PTHR31395">
    <property type="entry name" value="SHISA"/>
    <property type="match status" value="1"/>
</dbReference>
<evidence type="ECO:0000313" key="18">
    <source>
        <dbReference type="Proteomes" id="UP001221898"/>
    </source>
</evidence>
<evidence type="ECO:0000256" key="9">
    <source>
        <dbReference type="ARBA" id="ARBA00037507"/>
    </source>
</evidence>
<protein>
    <recommendedName>
        <fullName evidence="11">Protein shisa-5</fullName>
    </recommendedName>
    <alternativeName>
        <fullName evidence="12">Scotin</fullName>
    </alternativeName>
</protein>
<evidence type="ECO:0000256" key="2">
    <source>
        <dbReference type="ARBA" id="ARBA00004126"/>
    </source>
</evidence>
<comment type="similarity">
    <text evidence="10">Belongs to the shisa family.</text>
</comment>
<comment type="caution">
    <text evidence="17">The sequence shown here is derived from an EMBL/GenBank/DDBJ whole genome shotgun (WGS) entry which is preliminary data.</text>
</comment>
<evidence type="ECO:0000256" key="13">
    <source>
        <dbReference type="SAM" id="MobiDB-lite"/>
    </source>
</evidence>
<feature type="chain" id="PRO_5041939132" description="Protein shisa-5" evidence="15">
    <location>
        <begin position="22"/>
        <end position="196"/>
    </location>
</feature>
<evidence type="ECO:0000256" key="4">
    <source>
        <dbReference type="ARBA" id="ARBA00022703"/>
    </source>
</evidence>
<keyword evidence="5" id="KW-0256">Endoplasmic reticulum</keyword>
<evidence type="ECO:0000256" key="8">
    <source>
        <dbReference type="ARBA" id="ARBA00023242"/>
    </source>
</evidence>
<dbReference type="GO" id="GO:0005789">
    <property type="term" value="C:endoplasmic reticulum membrane"/>
    <property type="evidence" value="ECO:0007669"/>
    <property type="project" value="UniProtKB-SubCell"/>
</dbReference>
<keyword evidence="8" id="KW-0539">Nucleus</keyword>
<evidence type="ECO:0000256" key="10">
    <source>
        <dbReference type="ARBA" id="ARBA00038108"/>
    </source>
</evidence>
<keyword evidence="15" id="KW-0732">Signal</keyword>
<evidence type="ECO:0000256" key="7">
    <source>
        <dbReference type="ARBA" id="ARBA00023136"/>
    </source>
</evidence>
<keyword evidence="6 14" id="KW-1133">Transmembrane helix</keyword>
<feature type="region of interest" description="Disordered" evidence="13">
    <location>
        <begin position="144"/>
        <end position="196"/>
    </location>
</feature>
<evidence type="ECO:0000256" key="14">
    <source>
        <dbReference type="SAM" id="Phobius"/>
    </source>
</evidence>
<name>A0AAD7SG97_9TELE</name>
<reference evidence="17" key="1">
    <citation type="journal article" date="2023" name="Science">
        <title>Genome structures resolve the early diversification of teleost fishes.</title>
        <authorList>
            <person name="Parey E."/>
            <person name="Louis A."/>
            <person name="Montfort J."/>
            <person name="Bouchez O."/>
            <person name="Roques C."/>
            <person name="Iampietro C."/>
            <person name="Lluch J."/>
            <person name="Castinel A."/>
            <person name="Donnadieu C."/>
            <person name="Desvignes T."/>
            <person name="Floi Bucao C."/>
            <person name="Jouanno E."/>
            <person name="Wen M."/>
            <person name="Mejri S."/>
            <person name="Dirks R."/>
            <person name="Jansen H."/>
            <person name="Henkel C."/>
            <person name="Chen W.J."/>
            <person name="Zahm M."/>
            <person name="Cabau C."/>
            <person name="Klopp C."/>
            <person name="Thompson A.W."/>
            <person name="Robinson-Rechavi M."/>
            <person name="Braasch I."/>
            <person name="Lecointre G."/>
            <person name="Bobe J."/>
            <person name="Postlethwait J.H."/>
            <person name="Berthelot C."/>
            <person name="Roest Crollius H."/>
            <person name="Guiguen Y."/>
        </authorList>
    </citation>
    <scope>NUCLEOTIDE SEQUENCE</scope>
    <source>
        <strain evidence="17">NC1722</strain>
    </source>
</reference>
<evidence type="ECO:0000256" key="6">
    <source>
        <dbReference type="ARBA" id="ARBA00022989"/>
    </source>
</evidence>
<dbReference type="InterPro" id="IPR053891">
    <property type="entry name" value="Shisa_N"/>
</dbReference>
<gene>
    <name evidence="17" type="ORF">AAFF_G00392500</name>
</gene>